<evidence type="ECO:0008006" key="9">
    <source>
        <dbReference type="Google" id="ProtNLM"/>
    </source>
</evidence>
<evidence type="ECO:0000256" key="2">
    <source>
        <dbReference type="ARBA" id="ARBA00009347"/>
    </source>
</evidence>
<sequence length="239" mass="26682">MRRNIVGEFHDDFRAAARAFFECECVPNTAKWERDGKVSREAWEAASEHGLLDWALPEAHDGLGVDDFWFKQIVAEAMFATGAIGIRLGVHNDILVLYLCDLTTDESHLSKEHVEIACAAASPSAHRGRGFIKSYALERTAFGQPIGTHQVSRHFLPEMQTKLVAAQIYLDQYVLALNAGELTAEDAAALKWCTSEVQWQIWTAVCRCMADIDISTNTRSRSCGAMRDCSESTVERQRS</sequence>
<comment type="similarity">
    <text evidence="2">Belongs to the acyl-CoA dehydrogenase family.</text>
</comment>
<dbReference type="SUPFAM" id="SSF56645">
    <property type="entry name" value="Acyl-CoA dehydrogenase NM domain-like"/>
    <property type="match status" value="1"/>
</dbReference>
<evidence type="ECO:0000259" key="6">
    <source>
        <dbReference type="Pfam" id="PF02771"/>
    </source>
</evidence>
<dbReference type="SUPFAM" id="SSF47203">
    <property type="entry name" value="Acyl-CoA dehydrogenase C-terminal domain-like"/>
    <property type="match status" value="1"/>
</dbReference>
<dbReference type="Pfam" id="PF00441">
    <property type="entry name" value="Acyl-CoA_dh_1"/>
    <property type="match status" value="1"/>
</dbReference>
<feature type="domain" description="Acyl-CoA dehydrogenase/oxidase N-terminal" evidence="6">
    <location>
        <begin position="10"/>
        <end position="106"/>
    </location>
</feature>
<dbReference type="Gene3D" id="1.20.140.10">
    <property type="entry name" value="Butyryl-CoA Dehydrogenase, subunit A, domain 3"/>
    <property type="match status" value="1"/>
</dbReference>
<evidence type="ECO:0000256" key="1">
    <source>
        <dbReference type="ARBA" id="ARBA00001974"/>
    </source>
</evidence>
<evidence type="ECO:0000256" key="3">
    <source>
        <dbReference type="ARBA" id="ARBA00022630"/>
    </source>
</evidence>
<dbReference type="PANTHER" id="PTHR43884">
    <property type="entry name" value="ACYL-COA DEHYDROGENASE"/>
    <property type="match status" value="1"/>
</dbReference>
<keyword evidence="4" id="KW-0274">FAD</keyword>
<evidence type="ECO:0000313" key="7">
    <source>
        <dbReference type="EMBL" id="BBX04956.1"/>
    </source>
</evidence>
<dbReference type="InterPro" id="IPR036250">
    <property type="entry name" value="AcylCo_DH-like_C"/>
</dbReference>
<keyword evidence="8" id="KW-1185">Reference proteome</keyword>
<dbReference type="GO" id="GO:0003995">
    <property type="term" value="F:acyl-CoA dehydrogenase activity"/>
    <property type="evidence" value="ECO:0007669"/>
    <property type="project" value="TreeGrafter"/>
</dbReference>
<gene>
    <name evidence="7" type="ORF">MMOR_58920</name>
</gene>
<dbReference type="AlphaFoldDB" id="A0AAD1HIQ4"/>
<evidence type="ECO:0000259" key="5">
    <source>
        <dbReference type="Pfam" id="PF00441"/>
    </source>
</evidence>
<keyword evidence="3" id="KW-0285">Flavoprotein</keyword>
<dbReference type="PANTHER" id="PTHR43884:SF12">
    <property type="entry name" value="ISOVALERYL-COA DEHYDROGENASE, MITOCHONDRIAL-RELATED"/>
    <property type="match status" value="1"/>
</dbReference>
<dbReference type="InterPro" id="IPR009100">
    <property type="entry name" value="AcylCoA_DH/oxidase_NM_dom_sf"/>
</dbReference>
<evidence type="ECO:0000313" key="8">
    <source>
        <dbReference type="Proteomes" id="UP000466681"/>
    </source>
</evidence>
<reference evidence="7 8" key="1">
    <citation type="journal article" date="2019" name="Emerg. Microbes Infect.">
        <title>Comprehensive subspecies identification of 175 nontuberculous mycobacteria species based on 7547 genomic profiles.</title>
        <authorList>
            <person name="Matsumoto Y."/>
            <person name="Kinjo T."/>
            <person name="Motooka D."/>
            <person name="Nabeya D."/>
            <person name="Jung N."/>
            <person name="Uechi K."/>
            <person name="Horii T."/>
            <person name="Iida T."/>
            <person name="Fujita J."/>
            <person name="Nakamura S."/>
        </authorList>
    </citation>
    <scope>NUCLEOTIDE SEQUENCE [LARGE SCALE GENOMIC DNA]</scope>
    <source>
        <strain evidence="7 8">JCM 6375</strain>
    </source>
</reference>
<name>A0AAD1HIQ4_9MYCO</name>
<dbReference type="KEGG" id="mmor:MMOR_58920"/>
<dbReference type="InterPro" id="IPR013786">
    <property type="entry name" value="AcylCoA_DH/ox_N"/>
</dbReference>
<dbReference type="InterPro" id="IPR037069">
    <property type="entry name" value="AcylCoA_DH/ox_N_sf"/>
</dbReference>
<dbReference type="Proteomes" id="UP000466681">
    <property type="component" value="Chromosome"/>
</dbReference>
<dbReference type="InterPro" id="IPR009075">
    <property type="entry name" value="AcylCo_DH/oxidase_C"/>
</dbReference>
<dbReference type="Gene3D" id="1.10.540.10">
    <property type="entry name" value="Acyl-CoA dehydrogenase/oxidase, N-terminal domain"/>
    <property type="match status" value="1"/>
</dbReference>
<proteinExistence type="inferred from homology"/>
<accession>A0AAD1HIQ4</accession>
<comment type="cofactor">
    <cofactor evidence="1">
        <name>FAD</name>
        <dbReference type="ChEBI" id="CHEBI:57692"/>
    </cofactor>
</comment>
<dbReference type="EMBL" id="AP022560">
    <property type="protein sequence ID" value="BBX04956.1"/>
    <property type="molecule type" value="Genomic_DNA"/>
</dbReference>
<dbReference type="Pfam" id="PF02771">
    <property type="entry name" value="Acyl-CoA_dh_N"/>
    <property type="match status" value="1"/>
</dbReference>
<feature type="domain" description="Acyl-CoA dehydrogenase/oxidase C-terminal" evidence="5">
    <location>
        <begin position="117"/>
        <end position="203"/>
    </location>
</feature>
<protein>
    <recommendedName>
        <fullName evidence="9">Acyl-CoA dehydrogenase/oxidase N-terminal domain-containing protein</fullName>
    </recommendedName>
</protein>
<organism evidence="7 8">
    <name type="scientific">Mycolicibacterium moriokaense</name>
    <dbReference type="NCBI Taxonomy" id="39691"/>
    <lineage>
        <taxon>Bacteria</taxon>
        <taxon>Bacillati</taxon>
        <taxon>Actinomycetota</taxon>
        <taxon>Actinomycetes</taxon>
        <taxon>Mycobacteriales</taxon>
        <taxon>Mycobacteriaceae</taxon>
        <taxon>Mycolicibacterium</taxon>
    </lineage>
</organism>
<evidence type="ECO:0000256" key="4">
    <source>
        <dbReference type="ARBA" id="ARBA00022827"/>
    </source>
</evidence>
<dbReference type="GO" id="GO:0050660">
    <property type="term" value="F:flavin adenine dinucleotide binding"/>
    <property type="evidence" value="ECO:0007669"/>
    <property type="project" value="InterPro"/>
</dbReference>